<dbReference type="SUPFAM" id="SSF52141">
    <property type="entry name" value="Uracil-DNA glycosylase-like"/>
    <property type="match status" value="1"/>
</dbReference>
<dbReference type="CDD" id="cd10035">
    <property type="entry name" value="UDG_like"/>
    <property type="match status" value="1"/>
</dbReference>
<name>A0A138AN84_9ACTN</name>
<organism evidence="2 3">
    <name type="scientific">Tsukamurella pseudospumae</name>
    <dbReference type="NCBI Taxonomy" id="239498"/>
    <lineage>
        <taxon>Bacteria</taxon>
        <taxon>Bacillati</taxon>
        <taxon>Actinomycetota</taxon>
        <taxon>Actinomycetes</taxon>
        <taxon>Mycobacteriales</taxon>
        <taxon>Tsukamurellaceae</taxon>
        <taxon>Tsukamurella</taxon>
    </lineage>
</organism>
<dbReference type="AlphaFoldDB" id="A0A138AN84"/>
<dbReference type="Proteomes" id="UP000070258">
    <property type="component" value="Unassembled WGS sequence"/>
</dbReference>
<protein>
    <recommendedName>
        <fullName evidence="1">Uracil-DNA glycosylase-like domain-containing protein</fullName>
    </recommendedName>
</protein>
<feature type="domain" description="Uracil-DNA glycosylase-like" evidence="1">
    <location>
        <begin position="87"/>
        <end position="184"/>
    </location>
</feature>
<dbReference type="Gene3D" id="3.40.470.10">
    <property type="entry name" value="Uracil-DNA glycosylase-like domain"/>
    <property type="match status" value="1"/>
</dbReference>
<evidence type="ECO:0000313" key="2">
    <source>
        <dbReference type="EMBL" id="KXP11908.1"/>
    </source>
</evidence>
<dbReference type="RefSeq" id="WP_068570939.1">
    <property type="nucleotide sequence ID" value="NZ_LSRF01000017.1"/>
</dbReference>
<dbReference type="EMBL" id="LSRF01000017">
    <property type="protein sequence ID" value="KXP11908.1"/>
    <property type="molecule type" value="Genomic_DNA"/>
</dbReference>
<proteinExistence type="predicted"/>
<gene>
    <name evidence="2" type="ORF">AXK60_24555</name>
</gene>
<dbReference type="InterPro" id="IPR005122">
    <property type="entry name" value="Uracil-DNA_glycosylase-like"/>
</dbReference>
<dbReference type="Pfam" id="PF03167">
    <property type="entry name" value="UDG"/>
    <property type="match status" value="1"/>
</dbReference>
<sequence length="209" mass="23671">MADRVRDQDFAAFLAEQHRGLYRTHIGPFNRMVNELRTDDEWMPHVSPSYAGTQARMLTLFQDPGPKTQDGAGSGMLCIENRDPSAERQHRLLELAGIPVSDIIAWNAYPWYINSKPTSAQLSRGLPVLNRVVELCPNLQVVMLHGGVAQDAWRKYRNLYPSTARRLHIIETFHTSNRALIGTEKERQARLENLGRAYAEAASVLYGRS</sequence>
<dbReference type="InterPro" id="IPR036895">
    <property type="entry name" value="Uracil-DNA_glycosylase-like_sf"/>
</dbReference>
<accession>A0A138AN84</accession>
<evidence type="ECO:0000313" key="3">
    <source>
        <dbReference type="Proteomes" id="UP000070258"/>
    </source>
</evidence>
<reference evidence="3" key="1">
    <citation type="submission" date="2016-02" db="EMBL/GenBank/DDBJ databases">
        <authorList>
            <person name="Wen L."/>
            <person name="He K."/>
            <person name="Yang H."/>
        </authorList>
    </citation>
    <scope>NUCLEOTIDE SEQUENCE [LARGE SCALE GENOMIC DNA]</scope>
    <source>
        <strain evidence="3">JCM 15929</strain>
    </source>
</reference>
<evidence type="ECO:0000259" key="1">
    <source>
        <dbReference type="Pfam" id="PF03167"/>
    </source>
</evidence>
<dbReference type="STRING" id="239498.AXK60_24555"/>
<comment type="caution">
    <text evidence="2">The sequence shown here is derived from an EMBL/GenBank/DDBJ whole genome shotgun (WGS) entry which is preliminary data.</text>
</comment>